<evidence type="ECO:0000313" key="11">
    <source>
        <dbReference type="EMBL" id="KAJ4849378.1"/>
    </source>
</evidence>
<dbReference type="InterPro" id="IPR000740">
    <property type="entry name" value="GrpE"/>
</dbReference>
<keyword evidence="9" id="KW-0175">Coiled coil</keyword>
<dbReference type="Proteomes" id="UP001141552">
    <property type="component" value="Unassembled WGS sequence"/>
</dbReference>
<keyword evidence="12" id="KW-1185">Reference proteome</keyword>
<sequence length="358" mass="38948">MSTVIRTPPCRPPLLPRATIPHSSLSPSKPARLSFRHKPIASTPALPPSTTVVSSLRFASRPSSLRFVKLVPFSSQGETGTETETTEAQSNTPEDSSDGAAGVEDAVGVEDVATEVEDASSTEKASDSDDAPPSVIISSLQAYKEALASNNESQIAEIEAFLKSFEDEKTETQKKVAALTEELAAERDRVLRISADFDNFRKRTERERLSLVTNSQGEVVEKFLPVLDNFERAKTQIKAETEGEAKINNSYQSVYKQFMEILGSLRVVPVDTVGNPFDPMLHEAIMRDESTEFEEGVIIEEYQKGFKLGDRLLRPSMVKVSAGPGPAKPEQAGSLEEADVEGQPNEEGSTEAVSESAE</sequence>
<reference evidence="11" key="2">
    <citation type="journal article" date="2023" name="Plants (Basel)">
        <title>Annotation of the Turnera subulata (Passifloraceae) Draft Genome Reveals the S-Locus Evolved after the Divergence of Turneroideae from Passifloroideae in a Stepwise Manner.</title>
        <authorList>
            <person name="Henning P.M."/>
            <person name="Roalson E.H."/>
            <person name="Mir W."/>
            <person name="McCubbin A.G."/>
            <person name="Shore J.S."/>
        </authorList>
    </citation>
    <scope>NUCLEOTIDE SEQUENCE</scope>
    <source>
        <strain evidence="11">F60SS</strain>
    </source>
</reference>
<dbReference type="Pfam" id="PF01025">
    <property type="entry name" value="GrpE"/>
    <property type="match status" value="1"/>
</dbReference>
<keyword evidence="5" id="KW-0346">Stress response</keyword>
<evidence type="ECO:0000256" key="8">
    <source>
        <dbReference type="RuleBase" id="RU004478"/>
    </source>
</evidence>
<reference evidence="11" key="1">
    <citation type="submission" date="2022-02" db="EMBL/GenBank/DDBJ databases">
        <authorList>
            <person name="Henning P.M."/>
            <person name="McCubbin A.G."/>
            <person name="Shore J.S."/>
        </authorList>
    </citation>
    <scope>NUCLEOTIDE SEQUENCE</scope>
    <source>
        <strain evidence="11">F60SS</strain>
        <tissue evidence="11">Leaves</tissue>
    </source>
</reference>
<comment type="function">
    <text evidence="7">Essential component of the PAM complex, a complex required for the translocation of transit peptide-containing proteins from the inner membrane into the mitochondrial matrix in an ATP-dependent manner.</text>
</comment>
<feature type="coiled-coil region" evidence="9">
    <location>
        <begin position="155"/>
        <end position="189"/>
    </location>
</feature>
<evidence type="ECO:0000256" key="5">
    <source>
        <dbReference type="ARBA" id="ARBA00023016"/>
    </source>
</evidence>
<dbReference type="SUPFAM" id="SSF58014">
    <property type="entry name" value="Coiled-coil domain of nucleotide exchange factor GrpE"/>
    <property type="match status" value="1"/>
</dbReference>
<dbReference type="GO" id="GO:0006457">
    <property type="term" value="P:protein folding"/>
    <property type="evidence" value="ECO:0007669"/>
    <property type="project" value="InterPro"/>
</dbReference>
<feature type="region of interest" description="Disordered" evidence="10">
    <location>
        <begin position="75"/>
        <end position="101"/>
    </location>
</feature>
<evidence type="ECO:0000256" key="2">
    <source>
        <dbReference type="ARBA" id="ARBA00009054"/>
    </source>
</evidence>
<dbReference type="EMBL" id="JAKUCV010000625">
    <property type="protein sequence ID" value="KAJ4849378.1"/>
    <property type="molecule type" value="Genomic_DNA"/>
</dbReference>
<evidence type="ECO:0000256" key="4">
    <source>
        <dbReference type="ARBA" id="ARBA00022490"/>
    </source>
</evidence>
<dbReference type="GO" id="GO:0000774">
    <property type="term" value="F:adenyl-nucleotide exchange factor activity"/>
    <property type="evidence" value="ECO:0007669"/>
    <property type="project" value="InterPro"/>
</dbReference>
<dbReference type="NCBIfam" id="NF010738">
    <property type="entry name" value="PRK14140.1"/>
    <property type="match status" value="1"/>
</dbReference>
<evidence type="ECO:0000256" key="10">
    <source>
        <dbReference type="SAM" id="MobiDB-lite"/>
    </source>
</evidence>
<dbReference type="PROSITE" id="PS01071">
    <property type="entry name" value="GRPE"/>
    <property type="match status" value="1"/>
</dbReference>
<dbReference type="InterPro" id="IPR009012">
    <property type="entry name" value="GrpE_head"/>
</dbReference>
<dbReference type="InterPro" id="IPR013805">
    <property type="entry name" value="GrpE_CC"/>
</dbReference>
<dbReference type="FunFam" id="3.90.20.20:FF:000006">
    <property type="entry name" value="GrpE protein homolog"/>
    <property type="match status" value="1"/>
</dbReference>
<proteinExistence type="inferred from homology"/>
<dbReference type="Gene3D" id="2.30.22.10">
    <property type="entry name" value="Head domain of nucleotide exchange factor GrpE"/>
    <property type="match status" value="1"/>
</dbReference>
<dbReference type="SUPFAM" id="SSF51064">
    <property type="entry name" value="Head domain of nucleotide exchange factor GrpE"/>
    <property type="match status" value="1"/>
</dbReference>
<accession>A0A9Q0GFN2</accession>
<dbReference type="PRINTS" id="PR00773">
    <property type="entry name" value="GRPEPROTEIN"/>
</dbReference>
<evidence type="ECO:0000313" key="12">
    <source>
        <dbReference type="Proteomes" id="UP001141552"/>
    </source>
</evidence>
<protein>
    <recommendedName>
        <fullName evidence="7">GrpE protein homolog</fullName>
    </recommendedName>
</protein>
<dbReference type="GO" id="GO:0009507">
    <property type="term" value="C:chloroplast"/>
    <property type="evidence" value="ECO:0007669"/>
    <property type="project" value="TreeGrafter"/>
</dbReference>
<dbReference type="PANTHER" id="PTHR21237">
    <property type="entry name" value="GRPE PROTEIN"/>
    <property type="match status" value="1"/>
</dbReference>
<feature type="region of interest" description="Disordered" evidence="10">
    <location>
        <begin position="1"/>
        <end position="31"/>
    </location>
</feature>
<dbReference type="AlphaFoldDB" id="A0A9Q0GFN2"/>
<evidence type="ECO:0000256" key="9">
    <source>
        <dbReference type="SAM" id="Coils"/>
    </source>
</evidence>
<dbReference type="NCBIfam" id="NF010741">
    <property type="entry name" value="PRK14143.1"/>
    <property type="match status" value="1"/>
</dbReference>
<keyword evidence="4" id="KW-0963">Cytoplasm</keyword>
<dbReference type="PANTHER" id="PTHR21237:SF27">
    <property type="entry name" value="GRPE PROTEIN HOMOLOG"/>
    <property type="match status" value="1"/>
</dbReference>
<dbReference type="FunFam" id="2.30.22.10:FF:000001">
    <property type="entry name" value="Protein GrpE"/>
    <property type="match status" value="1"/>
</dbReference>
<evidence type="ECO:0000256" key="3">
    <source>
        <dbReference type="ARBA" id="ARBA00011738"/>
    </source>
</evidence>
<feature type="compositionally biased region" description="Low complexity" evidence="10">
    <location>
        <begin position="77"/>
        <end position="87"/>
    </location>
</feature>
<dbReference type="CDD" id="cd00446">
    <property type="entry name" value="GrpE"/>
    <property type="match status" value="1"/>
</dbReference>
<comment type="caution">
    <text evidence="11">The sequence shown here is derived from an EMBL/GenBank/DDBJ whole genome shotgun (WGS) entry which is preliminary data.</text>
</comment>
<evidence type="ECO:0000256" key="1">
    <source>
        <dbReference type="ARBA" id="ARBA00004496"/>
    </source>
</evidence>
<gene>
    <name evidence="11" type="ORF">Tsubulata_019096</name>
</gene>
<dbReference type="GO" id="GO:0051082">
    <property type="term" value="F:unfolded protein binding"/>
    <property type="evidence" value="ECO:0007669"/>
    <property type="project" value="TreeGrafter"/>
</dbReference>
<comment type="similarity">
    <text evidence="2 8">Belongs to the GrpE family.</text>
</comment>
<keyword evidence="7" id="KW-0496">Mitochondrion</keyword>
<dbReference type="Gene3D" id="3.90.20.20">
    <property type="match status" value="1"/>
</dbReference>
<comment type="subunit">
    <text evidence="3">Homodimer.</text>
</comment>
<keyword evidence="6 7" id="KW-0143">Chaperone</keyword>
<comment type="subcellular location">
    <subcellularLocation>
        <location evidence="1">Cytoplasm</location>
    </subcellularLocation>
    <subcellularLocation>
        <location evidence="7">Mitochondrion matrix</location>
    </subcellularLocation>
</comment>
<name>A0A9Q0GFN2_9ROSI</name>
<organism evidence="11 12">
    <name type="scientific">Turnera subulata</name>
    <dbReference type="NCBI Taxonomy" id="218843"/>
    <lineage>
        <taxon>Eukaryota</taxon>
        <taxon>Viridiplantae</taxon>
        <taxon>Streptophyta</taxon>
        <taxon>Embryophyta</taxon>
        <taxon>Tracheophyta</taxon>
        <taxon>Spermatophyta</taxon>
        <taxon>Magnoliopsida</taxon>
        <taxon>eudicotyledons</taxon>
        <taxon>Gunneridae</taxon>
        <taxon>Pentapetalae</taxon>
        <taxon>rosids</taxon>
        <taxon>fabids</taxon>
        <taxon>Malpighiales</taxon>
        <taxon>Passifloraceae</taxon>
        <taxon>Turnera</taxon>
    </lineage>
</organism>
<evidence type="ECO:0000256" key="6">
    <source>
        <dbReference type="ARBA" id="ARBA00023186"/>
    </source>
</evidence>
<dbReference type="GO" id="GO:0051087">
    <property type="term" value="F:protein-folding chaperone binding"/>
    <property type="evidence" value="ECO:0007669"/>
    <property type="project" value="InterPro"/>
</dbReference>
<feature type="region of interest" description="Disordered" evidence="10">
    <location>
        <begin position="318"/>
        <end position="358"/>
    </location>
</feature>
<evidence type="ECO:0000256" key="7">
    <source>
        <dbReference type="RuleBase" id="RU000640"/>
    </source>
</evidence>
<dbReference type="HAMAP" id="MF_01151">
    <property type="entry name" value="GrpE"/>
    <property type="match status" value="1"/>
</dbReference>
<dbReference type="OrthoDB" id="201635at2759"/>
<feature type="region of interest" description="Disordered" evidence="10">
    <location>
        <begin position="114"/>
        <end position="133"/>
    </location>
</feature>
<dbReference type="GO" id="GO:0005759">
    <property type="term" value="C:mitochondrial matrix"/>
    <property type="evidence" value="ECO:0007669"/>
    <property type="project" value="UniProtKB-SubCell"/>
</dbReference>
<dbReference type="GO" id="GO:0042803">
    <property type="term" value="F:protein homodimerization activity"/>
    <property type="evidence" value="ECO:0007669"/>
    <property type="project" value="InterPro"/>
</dbReference>